<evidence type="ECO:0000256" key="1">
    <source>
        <dbReference type="SAM" id="MobiDB-lite"/>
    </source>
</evidence>
<dbReference type="AlphaFoldDB" id="A0A8T2S0D9"/>
<keyword evidence="3" id="KW-1185">Reference proteome</keyword>
<feature type="region of interest" description="Disordered" evidence="1">
    <location>
        <begin position="1"/>
        <end position="22"/>
    </location>
</feature>
<reference evidence="2 3" key="1">
    <citation type="submission" date="2021-08" db="EMBL/GenBank/DDBJ databases">
        <title>WGS assembly of Ceratopteris richardii.</title>
        <authorList>
            <person name="Marchant D.B."/>
            <person name="Chen G."/>
            <person name="Jenkins J."/>
            <person name="Shu S."/>
            <person name="Leebens-Mack J."/>
            <person name="Grimwood J."/>
            <person name="Schmutz J."/>
            <person name="Soltis P."/>
            <person name="Soltis D."/>
            <person name="Chen Z.-H."/>
        </authorList>
    </citation>
    <scope>NUCLEOTIDE SEQUENCE [LARGE SCALE GENOMIC DNA]</scope>
    <source>
        <strain evidence="2">Whitten #5841</strain>
        <tissue evidence="2">Leaf</tissue>
    </source>
</reference>
<evidence type="ECO:0000313" key="3">
    <source>
        <dbReference type="Proteomes" id="UP000825935"/>
    </source>
</evidence>
<proteinExistence type="predicted"/>
<accession>A0A8T2S0D9</accession>
<gene>
    <name evidence="2" type="ORF">KP509_23G052100</name>
</gene>
<dbReference type="EMBL" id="CM035428">
    <property type="protein sequence ID" value="KAH7302002.1"/>
    <property type="molecule type" value="Genomic_DNA"/>
</dbReference>
<sequence length="91" mass="10398">MQPQSENEVAPSSLPRSHRGVRGRKICRGEGEPCLLCDFQHHVPLVCVTESTTFHQCVCQAEVLPWPTMKKMKNNRCRERNMCATTVETEQ</sequence>
<comment type="caution">
    <text evidence="2">The sequence shown here is derived from an EMBL/GenBank/DDBJ whole genome shotgun (WGS) entry which is preliminary data.</text>
</comment>
<name>A0A8T2S0D9_CERRI</name>
<dbReference type="Proteomes" id="UP000825935">
    <property type="component" value="Chromosome 23"/>
</dbReference>
<organism evidence="2 3">
    <name type="scientific">Ceratopteris richardii</name>
    <name type="common">Triangle waterfern</name>
    <dbReference type="NCBI Taxonomy" id="49495"/>
    <lineage>
        <taxon>Eukaryota</taxon>
        <taxon>Viridiplantae</taxon>
        <taxon>Streptophyta</taxon>
        <taxon>Embryophyta</taxon>
        <taxon>Tracheophyta</taxon>
        <taxon>Polypodiopsida</taxon>
        <taxon>Polypodiidae</taxon>
        <taxon>Polypodiales</taxon>
        <taxon>Pteridineae</taxon>
        <taxon>Pteridaceae</taxon>
        <taxon>Parkerioideae</taxon>
        <taxon>Ceratopteris</taxon>
    </lineage>
</organism>
<evidence type="ECO:0000313" key="2">
    <source>
        <dbReference type="EMBL" id="KAH7302002.1"/>
    </source>
</evidence>
<protein>
    <submittedName>
        <fullName evidence="2">Uncharacterized protein</fullName>
    </submittedName>
</protein>